<feature type="domain" description="IC97/Casc1 N-terminal" evidence="3">
    <location>
        <begin position="142"/>
        <end position="197"/>
    </location>
</feature>
<dbReference type="PANTHER" id="PTHR20929">
    <property type="entry name" value="LUNG ADENOMA SUSCEPTIBILITY 1-RELATED"/>
    <property type="match status" value="1"/>
</dbReference>
<keyword evidence="5" id="KW-1185">Reference proteome</keyword>
<comment type="similarity">
    <text evidence="1">Belongs to the DNAI7 family.</text>
</comment>
<dbReference type="GO" id="GO:0048487">
    <property type="term" value="F:beta-tubulin binding"/>
    <property type="evidence" value="ECO:0007669"/>
    <property type="project" value="TreeGrafter"/>
</dbReference>
<dbReference type="GO" id="GO:0005930">
    <property type="term" value="C:axoneme"/>
    <property type="evidence" value="ECO:0007669"/>
    <property type="project" value="TreeGrafter"/>
</dbReference>
<evidence type="ECO:0000313" key="5">
    <source>
        <dbReference type="Proteomes" id="UP000887013"/>
    </source>
</evidence>
<dbReference type="Proteomes" id="UP000887013">
    <property type="component" value="Unassembled WGS sequence"/>
</dbReference>
<dbReference type="InterPro" id="IPR023247">
    <property type="entry name" value="IC97/Dnai7-like"/>
</dbReference>
<dbReference type="EMBL" id="BMAW01053273">
    <property type="protein sequence ID" value="GFS90295.1"/>
    <property type="molecule type" value="Genomic_DNA"/>
</dbReference>
<organism evidence="4 5">
    <name type="scientific">Nephila pilipes</name>
    <name type="common">Giant wood spider</name>
    <name type="synonym">Nephila maculata</name>
    <dbReference type="NCBI Taxonomy" id="299642"/>
    <lineage>
        <taxon>Eukaryota</taxon>
        <taxon>Metazoa</taxon>
        <taxon>Ecdysozoa</taxon>
        <taxon>Arthropoda</taxon>
        <taxon>Chelicerata</taxon>
        <taxon>Arachnida</taxon>
        <taxon>Araneae</taxon>
        <taxon>Araneomorphae</taxon>
        <taxon>Entelegynae</taxon>
        <taxon>Araneoidea</taxon>
        <taxon>Nephilidae</taxon>
        <taxon>Nephila</taxon>
    </lineage>
</organism>
<comment type="caution">
    <text evidence="4">The sequence shown here is derived from an EMBL/GenBank/DDBJ whole genome shotgun (WGS) entry which is preliminary data.</text>
</comment>
<evidence type="ECO:0000259" key="3">
    <source>
        <dbReference type="Pfam" id="PF15927"/>
    </source>
</evidence>
<evidence type="ECO:0000313" key="4">
    <source>
        <dbReference type="EMBL" id="GFS90295.1"/>
    </source>
</evidence>
<feature type="region of interest" description="Disordered" evidence="2">
    <location>
        <begin position="52"/>
        <end position="71"/>
    </location>
</feature>
<dbReference type="PANTHER" id="PTHR20929:SF11">
    <property type="entry name" value="DYNEIN AXONEMAL INTERMEDIATE CHAIN 7"/>
    <property type="match status" value="1"/>
</dbReference>
<dbReference type="Pfam" id="PF15927">
    <property type="entry name" value="Casc1_N"/>
    <property type="match status" value="1"/>
</dbReference>
<sequence length="612" mass="71485">MHDVIMTDKKNEFDSLAKEKQQFLEIVKCDRPEKLAREEQETLRLLQKEERLRREEEAEEDQKRSEQETEIEEYVQMTSKLRQHKRVEDWEQKRWHDYLYRTKELDSLQLPVVNAFITRWEDDLSYETQEIFRKSLRSLQGIVNLKETIGKKLDYLSFMLLKNANQYLDEKTQNMEYSYKEGVITLCLWANIHRAVRRRGMNRLGIRFWIPTDLASDDCAIRVMKVECVPSLPELEVTQQKDLEMDQSSEISQIQTKLEQKVPSDKVLSADNVEKNSETEIVENMNGQMETVQSADAIITDQRKCFEQFQTSAKEFTPTGSTDILLGENQSLKMSGKSYSDEEDKRRETFIKPPSKVDEDLVDLNEFLLTGGLFHFDLFEVPKLTTEKNGFTYIYKQKRIFIETDRFGIFGLFQKRNINLPYKSWCLSARKAVELSLVGQHLTLRIEISNEGCRLQSIRPGKFDLPHLLGTIVWMTPDQMIEKLLSIGINIAYNKRDPEFIGKLPKNRKMEEITYNSMALLSTEYDFSWSQWNLRLPPDCIAVNYRKASPKDKGEMEADFSNEPADAQQFPGTLFHTILNGSPPSYERFTNNSCCIESVRLLLQKCGLLSFA</sequence>
<accession>A0A8X6N2R8</accession>
<feature type="compositionally biased region" description="Basic and acidic residues" evidence="2">
    <location>
        <begin position="52"/>
        <end position="67"/>
    </location>
</feature>
<dbReference type="GO" id="GO:0008017">
    <property type="term" value="F:microtubule binding"/>
    <property type="evidence" value="ECO:0007669"/>
    <property type="project" value="TreeGrafter"/>
</dbReference>
<name>A0A8X6N2R8_NEPPI</name>
<evidence type="ECO:0000256" key="1">
    <source>
        <dbReference type="ARBA" id="ARBA00024332"/>
    </source>
</evidence>
<proteinExistence type="inferred from homology"/>
<dbReference type="InterPro" id="IPR031826">
    <property type="entry name" value="IC97/Casc1_N"/>
</dbReference>
<gene>
    <name evidence="4" type="primary">casc1_1</name>
    <name evidence="4" type="ORF">NPIL_249011</name>
</gene>
<reference evidence="4" key="1">
    <citation type="submission" date="2020-08" db="EMBL/GenBank/DDBJ databases">
        <title>Multicomponent nature underlies the extraordinary mechanical properties of spider dragline silk.</title>
        <authorList>
            <person name="Kono N."/>
            <person name="Nakamura H."/>
            <person name="Mori M."/>
            <person name="Yoshida Y."/>
            <person name="Ohtoshi R."/>
            <person name="Malay A.D."/>
            <person name="Moran D.A.P."/>
            <person name="Tomita M."/>
            <person name="Numata K."/>
            <person name="Arakawa K."/>
        </authorList>
    </citation>
    <scope>NUCLEOTIDE SEQUENCE</scope>
</reference>
<dbReference type="OrthoDB" id="297923at2759"/>
<evidence type="ECO:0000256" key="2">
    <source>
        <dbReference type="SAM" id="MobiDB-lite"/>
    </source>
</evidence>
<dbReference type="AlphaFoldDB" id="A0A8X6N2R8"/>
<protein>
    <submittedName>
        <fullName evidence="4">Protein CASC1</fullName>
    </submittedName>
</protein>